<feature type="transmembrane region" description="Helical" evidence="6">
    <location>
        <begin position="119"/>
        <end position="139"/>
    </location>
</feature>
<dbReference type="SUPFAM" id="SSF81338">
    <property type="entry name" value="Aquaporin-like"/>
    <property type="match status" value="1"/>
</dbReference>
<dbReference type="PANTHER" id="PTHR43829">
    <property type="entry name" value="AQUAPORIN OR AQUAGLYCEROPORIN RELATED"/>
    <property type="match status" value="1"/>
</dbReference>
<evidence type="ECO:0000256" key="6">
    <source>
        <dbReference type="SAM" id="Phobius"/>
    </source>
</evidence>
<accession>A0A4S9F488</accession>
<comment type="subcellular location">
    <subcellularLocation>
        <location evidence="1">Membrane</location>
        <topology evidence="1">Multi-pass membrane protein</topology>
    </subcellularLocation>
</comment>
<evidence type="ECO:0000313" key="8">
    <source>
        <dbReference type="Proteomes" id="UP000308953"/>
    </source>
</evidence>
<dbReference type="GO" id="GO:0015254">
    <property type="term" value="F:glycerol channel activity"/>
    <property type="evidence" value="ECO:0007669"/>
    <property type="project" value="TreeGrafter"/>
</dbReference>
<dbReference type="Proteomes" id="UP000308953">
    <property type="component" value="Unassembled WGS sequence"/>
</dbReference>
<dbReference type="InterPro" id="IPR050363">
    <property type="entry name" value="MIP/Aquaporin"/>
</dbReference>
<protein>
    <submittedName>
        <fullName evidence="7">Aquaporin-like protein</fullName>
    </submittedName>
</protein>
<keyword evidence="2" id="KW-0813">Transport</keyword>
<dbReference type="PANTHER" id="PTHR43829:SF14">
    <property type="entry name" value="AQUAPORIN 3"/>
    <property type="match status" value="1"/>
</dbReference>
<evidence type="ECO:0000313" key="7">
    <source>
        <dbReference type="EMBL" id="THX42295.1"/>
    </source>
</evidence>
<organism evidence="7 8">
    <name type="scientific">Aureobasidium pullulans</name>
    <name type="common">Black yeast</name>
    <name type="synonym">Pullularia pullulans</name>
    <dbReference type="NCBI Taxonomy" id="5580"/>
    <lineage>
        <taxon>Eukaryota</taxon>
        <taxon>Fungi</taxon>
        <taxon>Dikarya</taxon>
        <taxon>Ascomycota</taxon>
        <taxon>Pezizomycotina</taxon>
        <taxon>Dothideomycetes</taxon>
        <taxon>Dothideomycetidae</taxon>
        <taxon>Dothideales</taxon>
        <taxon>Saccotheciaceae</taxon>
        <taxon>Aureobasidium</taxon>
    </lineage>
</organism>
<feature type="transmembrane region" description="Helical" evidence="6">
    <location>
        <begin position="60"/>
        <end position="78"/>
    </location>
</feature>
<keyword evidence="5 6" id="KW-0472">Membrane</keyword>
<reference evidence="7 8" key="1">
    <citation type="submission" date="2018-10" db="EMBL/GenBank/DDBJ databases">
        <title>Fifty Aureobasidium pullulans genomes reveal a recombining polyextremotolerant generalist.</title>
        <authorList>
            <person name="Gostincar C."/>
            <person name="Turk M."/>
            <person name="Zajc J."/>
            <person name="Gunde-Cimerman N."/>
        </authorList>
    </citation>
    <scope>NUCLEOTIDE SEQUENCE [LARGE SCALE GENOMIC DNA]</scope>
    <source>
        <strain evidence="7 8">EXF-9785</strain>
    </source>
</reference>
<evidence type="ECO:0000256" key="3">
    <source>
        <dbReference type="ARBA" id="ARBA00022692"/>
    </source>
</evidence>
<name>A0A4S9F488_AURPU</name>
<keyword evidence="3 6" id="KW-0812">Transmembrane</keyword>
<feature type="transmembrane region" description="Helical" evidence="6">
    <location>
        <begin position="189"/>
        <end position="208"/>
    </location>
</feature>
<dbReference type="InterPro" id="IPR023271">
    <property type="entry name" value="Aquaporin-like"/>
</dbReference>
<dbReference type="AlphaFoldDB" id="A0A4S9F488"/>
<evidence type="ECO:0000256" key="5">
    <source>
        <dbReference type="ARBA" id="ARBA00023136"/>
    </source>
</evidence>
<proteinExistence type="predicted"/>
<dbReference type="Gene3D" id="1.20.1080.10">
    <property type="entry name" value="Glycerol uptake facilitator protein"/>
    <property type="match status" value="1"/>
</dbReference>
<dbReference type="EMBL" id="QZAV01000023">
    <property type="protein sequence ID" value="THX42295.1"/>
    <property type="molecule type" value="Genomic_DNA"/>
</dbReference>
<keyword evidence="4 6" id="KW-1133">Transmembrane helix</keyword>
<evidence type="ECO:0000256" key="4">
    <source>
        <dbReference type="ARBA" id="ARBA00022989"/>
    </source>
</evidence>
<dbReference type="GO" id="GO:0005886">
    <property type="term" value="C:plasma membrane"/>
    <property type="evidence" value="ECO:0007669"/>
    <property type="project" value="TreeGrafter"/>
</dbReference>
<evidence type="ECO:0000256" key="2">
    <source>
        <dbReference type="ARBA" id="ARBA00022448"/>
    </source>
</evidence>
<dbReference type="GO" id="GO:0015250">
    <property type="term" value="F:water channel activity"/>
    <property type="evidence" value="ECO:0007669"/>
    <property type="project" value="TreeGrafter"/>
</dbReference>
<feature type="transmembrane region" description="Helical" evidence="6">
    <location>
        <begin position="29"/>
        <end position="48"/>
    </location>
</feature>
<sequence>MASTGVFFYVYPGIASTASFLLNETNPAFGSLLQVGFAFGFGIAFAIITCGSTSGGQVPYYIFAQIFGAFMAGLFVYGQYHEQIVAYSAATIAAGKGTVFNGGPASIFCSFPGETQTNLGYLFMIEFFVDSYIGIIIWACLDPANPFVSPQAAPWAIDITISTNMARDLGTRLVALIFFGREAFTYHSYSWISILVNIPATLFATAYYEMLMRDSLQKIEWDFWAAAGALESWDAEGV</sequence>
<comment type="caution">
    <text evidence="7">The sequence shown here is derived from an EMBL/GenBank/DDBJ whole genome shotgun (WGS) entry which is preliminary data.</text>
</comment>
<evidence type="ECO:0000256" key="1">
    <source>
        <dbReference type="ARBA" id="ARBA00004141"/>
    </source>
</evidence>
<feature type="transmembrane region" description="Helical" evidence="6">
    <location>
        <begin position="6"/>
        <end position="22"/>
    </location>
</feature>
<gene>
    <name evidence="7" type="ORF">D6D10_02050</name>
</gene>